<evidence type="ECO:0000313" key="2">
    <source>
        <dbReference type="Proteomes" id="UP001147733"/>
    </source>
</evidence>
<reference evidence="1" key="2">
    <citation type="journal article" date="2023" name="IMA Fungus">
        <title>Comparative genomic study of the Penicillium genus elucidates a diverse pangenome and 15 lateral gene transfer events.</title>
        <authorList>
            <person name="Petersen C."/>
            <person name="Sorensen T."/>
            <person name="Nielsen M.R."/>
            <person name="Sondergaard T.E."/>
            <person name="Sorensen J.L."/>
            <person name="Fitzpatrick D.A."/>
            <person name="Frisvad J.C."/>
            <person name="Nielsen K.L."/>
        </authorList>
    </citation>
    <scope>NUCLEOTIDE SEQUENCE</scope>
    <source>
        <strain evidence="1">IBT 23319</strain>
    </source>
</reference>
<name>A0A9W9NQ91_PENCI</name>
<evidence type="ECO:0000313" key="1">
    <source>
        <dbReference type="EMBL" id="KAJ5222848.1"/>
    </source>
</evidence>
<dbReference type="Proteomes" id="UP001147733">
    <property type="component" value="Unassembled WGS sequence"/>
</dbReference>
<dbReference type="EMBL" id="JAPQKT010000008">
    <property type="protein sequence ID" value="KAJ5222848.1"/>
    <property type="molecule type" value="Genomic_DNA"/>
</dbReference>
<reference evidence="1" key="1">
    <citation type="submission" date="2022-11" db="EMBL/GenBank/DDBJ databases">
        <authorList>
            <person name="Petersen C."/>
        </authorList>
    </citation>
    <scope>NUCLEOTIDE SEQUENCE</scope>
    <source>
        <strain evidence="1">IBT 23319</strain>
    </source>
</reference>
<protein>
    <submittedName>
        <fullName evidence="1">Uncharacterized protein</fullName>
    </submittedName>
</protein>
<dbReference type="GeneID" id="81387173"/>
<gene>
    <name evidence="1" type="ORF">N7469_009088</name>
</gene>
<organism evidence="1 2">
    <name type="scientific">Penicillium citrinum</name>
    <dbReference type="NCBI Taxonomy" id="5077"/>
    <lineage>
        <taxon>Eukaryota</taxon>
        <taxon>Fungi</taxon>
        <taxon>Dikarya</taxon>
        <taxon>Ascomycota</taxon>
        <taxon>Pezizomycotina</taxon>
        <taxon>Eurotiomycetes</taxon>
        <taxon>Eurotiomycetidae</taxon>
        <taxon>Eurotiales</taxon>
        <taxon>Aspergillaceae</taxon>
        <taxon>Penicillium</taxon>
    </lineage>
</organism>
<accession>A0A9W9NQ91</accession>
<dbReference type="RefSeq" id="XP_056497771.1">
    <property type="nucleotide sequence ID" value="XM_056648006.1"/>
</dbReference>
<comment type="caution">
    <text evidence="1">The sequence shown here is derived from an EMBL/GenBank/DDBJ whole genome shotgun (WGS) entry which is preliminary data.</text>
</comment>
<proteinExistence type="predicted"/>
<keyword evidence="2" id="KW-1185">Reference proteome</keyword>
<sequence length="105" mass="11509">MDNFKSSDGLLRFITQEEVPLHAVYKGCFAKLLGKHINVVLTSYGTAMSHDLQPGMNDNLKEAPARIRSIGASAFSRQAETVSAHEYLQLSTLIHCANFNSALCP</sequence>
<dbReference type="AlphaFoldDB" id="A0A9W9NQ91"/>